<dbReference type="PRINTS" id="PR00507">
    <property type="entry name" value="N12N6MTFRASE"/>
</dbReference>
<keyword evidence="3" id="KW-0808">Transferase</keyword>
<evidence type="ECO:0000313" key="4">
    <source>
        <dbReference type="Proteomes" id="UP000294814"/>
    </source>
</evidence>
<dbReference type="CDD" id="cd02440">
    <property type="entry name" value="AdoMet_MTases"/>
    <property type="match status" value="1"/>
</dbReference>
<reference evidence="3 4" key="1">
    <citation type="submission" date="2019-03" db="EMBL/GenBank/DDBJ databases">
        <title>Novel species of Flavobacterium.</title>
        <authorList>
            <person name="Liu Q."/>
            <person name="Xin Y.-H."/>
        </authorList>
    </citation>
    <scope>NUCLEOTIDE SEQUENCE [LARGE SCALE GENOMIC DNA]</scope>
    <source>
        <strain evidence="3 4">LB3P52</strain>
    </source>
</reference>
<dbReference type="PANTHER" id="PTHR42998">
    <property type="entry name" value="TYPE I RESTRICTION ENZYME HINDVIIP M PROTEIN-RELATED"/>
    <property type="match status" value="1"/>
</dbReference>
<dbReference type="InterPro" id="IPR052916">
    <property type="entry name" value="Type-I_RE_MTase_Subunit"/>
</dbReference>
<dbReference type="GO" id="GO:0032259">
    <property type="term" value="P:methylation"/>
    <property type="evidence" value="ECO:0007669"/>
    <property type="project" value="UniProtKB-KW"/>
</dbReference>
<dbReference type="EMBL" id="SMLG01000003">
    <property type="protein sequence ID" value="TDE45581.1"/>
    <property type="molecule type" value="Genomic_DNA"/>
</dbReference>
<dbReference type="OrthoDB" id="9814572at2"/>
<evidence type="ECO:0000256" key="1">
    <source>
        <dbReference type="ARBA" id="ARBA00006594"/>
    </source>
</evidence>
<keyword evidence="3" id="KW-0489">Methyltransferase</keyword>
<dbReference type="RefSeq" id="WP_131915664.1">
    <property type="nucleotide sequence ID" value="NZ_SMLG01000003.1"/>
</dbReference>
<keyword evidence="4" id="KW-1185">Reference proteome</keyword>
<proteinExistence type="inferred from homology"/>
<dbReference type="Proteomes" id="UP000294814">
    <property type="component" value="Unassembled WGS sequence"/>
</dbReference>
<dbReference type="InterPro" id="IPR003356">
    <property type="entry name" value="DNA_methylase_A-5"/>
</dbReference>
<comment type="caution">
    <text evidence="3">The sequence shown here is derived from an EMBL/GenBank/DDBJ whole genome shotgun (WGS) entry which is preliminary data.</text>
</comment>
<feature type="domain" description="DNA methylase adenine-specific" evidence="2">
    <location>
        <begin position="268"/>
        <end position="506"/>
    </location>
</feature>
<name>A0A4R5FAQ7_9FLAO</name>
<dbReference type="Pfam" id="PF02384">
    <property type="entry name" value="N6_Mtase"/>
    <property type="match status" value="1"/>
</dbReference>
<dbReference type="AlphaFoldDB" id="A0A4R5FAQ7"/>
<sequence length="535" mass="60861">MEKVNEILIRIGFLQSFIKDRLREYNETPINNIWVLENKFKDPFLALVMLNDRNELELTEIIKATLPLIGLIVFFDGTEIKRIQVKNFSDKSFDYTNEVESPKKIETTKSLIFGDIDEGFRPLKQIDKSVEGLFFEAHSIIRDIDGLHADQALDEVCKFLYAKLYDEESLVKNTYYFFQRCLYSSSEELASVVRGVYARSTEYDDRVYSMRIPKYKKSRGVFNTEMTLSAPALVKLVGLFEAIDLSSSKVDVKGRAFQKMMLPAMRAGLGQYFTPLPIIKFIVDVLNPNVDDLIIDPFSGSGHFLTQSLFHVTNNNSKIPEKKIHEFKFHKLHGIEKSERMVRISMTDMRLHGDGHSNIRCTDALLSFDNYEDLKESSFDIVMSNPPFGSILSKEALSRLDSFELMKGRNSVPLEILGLERCIQLLRTGGRLGIVLPESIITNKNTKFVRDWLLQKITIVGIVGLPLETFSPYGANIKTVILFGVKENKSNKGISNKEILIGNISSVGYDFKGQDTGDSDINDLIKPLKILINKI</sequence>
<dbReference type="PANTHER" id="PTHR42998:SF1">
    <property type="entry name" value="TYPE I RESTRICTION ENZYME HINDI METHYLASE SUBUNIT"/>
    <property type="match status" value="1"/>
</dbReference>
<organism evidence="3 4">
    <name type="scientific">Flavobacterium rhamnosiphilum</name>
    <dbReference type="NCBI Taxonomy" id="2541724"/>
    <lineage>
        <taxon>Bacteria</taxon>
        <taxon>Pseudomonadati</taxon>
        <taxon>Bacteroidota</taxon>
        <taxon>Flavobacteriia</taxon>
        <taxon>Flavobacteriales</taxon>
        <taxon>Flavobacteriaceae</taxon>
        <taxon>Flavobacterium</taxon>
    </lineage>
</organism>
<gene>
    <name evidence="3" type="ORF">E0I26_06435</name>
</gene>
<dbReference type="GO" id="GO:0003677">
    <property type="term" value="F:DNA binding"/>
    <property type="evidence" value="ECO:0007669"/>
    <property type="project" value="InterPro"/>
</dbReference>
<evidence type="ECO:0000259" key="2">
    <source>
        <dbReference type="Pfam" id="PF02384"/>
    </source>
</evidence>
<evidence type="ECO:0000313" key="3">
    <source>
        <dbReference type="EMBL" id="TDE45581.1"/>
    </source>
</evidence>
<dbReference type="GO" id="GO:0008170">
    <property type="term" value="F:N-methyltransferase activity"/>
    <property type="evidence" value="ECO:0007669"/>
    <property type="project" value="InterPro"/>
</dbReference>
<dbReference type="Gene3D" id="3.40.50.150">
    <property type="entry name" value="Vaccinia Virus protein VP39"/>
    <property type="match status" value="1"/>
</dbReference>
<accession>A0A4R5FAQ7</accession>
<dbReference type="InterPro" id="IPR029063">
    <property type="entry name" value="SAM-dependent_MTases_sf"/>
</dbReference>
<dbReference type="SUPFAM" id="SSF53335">
    <property type="entry name" value="S-adenosyl-L-methionine-dependent methyltransferases"/>
    <property type="match status" value="1"/>
</dbReference>
<comment type="similarity">
    <text evidence="1">Belongs to the N(4)/N(6)-methyltransferase family.</text>
</comment>
<protein>
    <submittedName>
        <fullName evidence="3">SAM-dependent DNA methyltransferase</fullName>
    </submittedName>
</protein>